<accession>A0AAV6YJ23</accession>
<dbReference type="AlphaFoldDB" id="A0AAV6YJ23"/>
<proteinExistence type="predicted"/>
<dbReference type="Proteomes" id="UP000824782">
    <property type="component" value="Unassembled WGS sequence"/>
</dbReference>
<protein>
    <submittedName>
        <fullName evidence="1">Uncharacterized protein</fullName>
    </submittedName>
</protein>
<comment type="caution">
    <text evidence="1">The sequence shown here is derived from an EMBL/GenBank/DDBJ whole genome shotgun (WGS) entry which is preliminary data.</text>
</comment>
<keyword evidence="2" id="KW-1185">Reference proteome</keyword>
<gene>
    <name evidence="1" type="ORF">GDO81_018734</name>
</gene>
<name>A0AAV6YJ23_ENGPU</name>
<reference evidence="1" key="1">
    <citation type="thesis" date="2020" institute="ProQuest LLC" country="789 East Eisenhower Parkway, Ann Arbor, MI, USA">
        <title>Comparative Genomics and Chromosome Evolution.</title>
        <authorList>
            <person name="Mudd A.B."/>
        </authorList>
    </citation>
    <scope>NUCLEOTIDE SEQUENCE</scope>
    <source>
        <strain evidence="1">237g6f4</strain>
        <tissue evidence="1">Blood</tissue>
    </source>
</reference>
<sequence length="82" mass="8754">MAAVVTDHPGLRGVVHTGSRGRYVWIFGDGQSCSNGKWLRLPHGNCGDSRIFGGFSTVMAVRDLRGILHSDGGQRSTGDSPQ</sequence>
<evidence type="ECO:0000313" key="2">
    <source>
        <dbReference type="Proteomes" id="UP000824782"/>
    </source>
</evidence>
<organism evidence="1 2">
    <name type="scientific">Engystomops pustulosus</name>
    <name type="common">Tungara frog</name>
    <name type="synonym">Physalaemus pustulosus</name>
    <dbReference type="NCBI Taxonomy" id="76066"/>
    <lineage>
        <taxon>Eukaryota</taxon>
        <taxon>Metazoa</taxon>
        <taxon>Chordata</taxon>
        <taxon>Craniata</taxon>
        <taxon>Vertebrata</taxon>
        <taxon>Euteleostomi</taxon>
        <taxon>Amphibia</taxon>
        <taxon>Batrachia</taxon>
        <taxon>Anura</taxon>
        <taxon>Neobatrachia</taxon>
        <taxon>Hyloidea</taxon>
        <taxon>Leptodactylidae</taxon>
        <taxon>Leiuperinae</taxon>
        <taxon>Engystomops</taxon>
    </lineage>
</organism>
<dbReference type="EMBL" id="WNYA01093313">
    <property type="protein sequence ID" value="KAG8534720.1"/>
    <property type="molecule type" value="Genomic_DNA"/>
</dbReference>
<evidence type="ECO:0000313" key="1">
    <source>
        <dbReference type="EMBL" id="KAG8534720.1"/>
    </source>
</evidence>